<feature type="compositionally biased region" description="Acidic residues" evidence="5">
    <location>
        <begin position="14"/>
        <end position="25"/>
    </location>
</feature>
<evidence type="ECO:0000259" key="6">
    <source>
        <dbReference type="Pfam" id="PF05182"/>
    </source>
</evidence>
<feature type="compositionally biased region" description="Basic residues" evidence="5">
    <location>
        <begin position="341"/>
        <end position="352"/>
    </location>
</feature>
<comment type="subcellular location">
    <subcellularLocation>
        <location evidence="1">Nucleus</location>
    </subcellularLocation>
</comment>
<feature type="compositionally biased region" description="Acidic residues" evidence="5">
    <location>
        <begin position="63"/>
        <end position="78"/>
    </location>
</feature>
<evidence type="ECO:0000256" key="3">
    <source>
        <dbReference type="ARBA" id="ARBA00022664"/>
    </source>
</evidence>
<reference evidence="7 8" key="1">
    <citation type="submission" date="2024-06" db="EMBL/GenBank/DDBJ databases">
        <authorList>
            <person name="Pan Q."/>
            <person name="Wen M."/>
            <person name="Jouanno E."/>
            <person name="Zahm M."/>
            <person name="Klopp C."/>
            <person name="Cabau C."/>
            <person name="Louis A."/>
            <person name="Berthelot C."/>
            <person name="Parey E."/>
            <person name="Roest Crollius H."/>
            <person name="Montfort J."/>
            <person name="Robinson-Rechavi M."/>
            <person name="Bouchez O."/>
            <person name="Lampietro C."/>
            <person name="Lopez Roques C."/>
            <person name="Donnadieu C."/>
            <person name="Postlethwait J."/>
            <person name="Bobe J."/>
            <person name="Verreycken H."/>
            <person name="Guiguen Y."/>
        </authorList>
    </citation>
    <scope>NUCLEOTIDE SEQUENCE [LARGE SCALE GENOMIC DNA]</scope>
    <source>
        <strain evidence="7">Up_M1</strain>
        <tissue evidence="7">Testis</tissue>
    </source>
</reference>
<dbReference type="AlphaFoldDB" id="A0ABD0XMH1"/>
<feature type="compositionally biased region" description="Basic and acidic residues" evidence="5">
    <location>
        <begin position="455"/>
        <end position="469"/>
    </location>
</feature>
<evidence type="ECO:0000256" key="1">
    <source>
        <dbReference type="ARBA" id="ARBA00004123"/>
    </source>
</evidence>
<feature type="compositionally biased region" description="Basic and acidic residues" evidence="5">
    <location>
        <begin position="44"/>
        <end position="62"/>
    </location>
</feature>
<proteinExistence type="inferred from homology"/>
<feature type="domain" description="Pre-mRNA polyadenylation factor Fip1" evidence="6">
    <location>
        <begin position="140"/>
        <end position="182"/>
    </location>
</feature>
<feature type="compositionally biased region" description="Basic residues" evidence="5">
    <location>
        <begin position="515"/>
        <end position="524"/>
    </location>
</feature>
<dbReference type="PANTHER" id="PTHR13484">
    <property type="entry name" value="FIP1-LIKE 1 PROTEIN"/>
    <property type="match status" value="1"/>
</dbReference>
<feature type="region of interest" description="Disordered" evidence="5">
    <location>
        <begin position="1"/>
        <end position="80"/>
    </location>
</feature>
<sequence>MSAEEAEKATDASGGDEEEWLYGDECEARVKEEAPNGPVPGDSAKPEPTAEKVTEKDVKQDAGQEDEETDSDSDDDDNNVCVTIGAIMTGGSSQPFSALGSMPVNLNIKAAGRTHTSVVPKPRGVDLDAQGSINGMPVLDVDVDSIEEKPWRKPGSDLSDYFNYGFNEDTWKAYCERQKRLRMGYDGMRHASATKITVQQGRSGHGDREGALPCFRSDYSSSSNQYKPDSSRKTSGTVIDVIGGQTGTISRVEGRRRHSVEGNNIQVHSEPSSQAEPTPTTMPPFFPPNIPPPPFPPPAHNVSSAPTLLPPPRIPIHIPPPGYAPGAPPPTLIPSIDWQHSRSHKKRRARRCREREHSCSPSRKPGARRTHSGRPGGYDGHSAPAYPPFPTGVYPPPPPPGSAAASWAGVLDSATAWEYYARRDSERERHKERERTRERGHEREQSPSSTTVNSEEERPRHRGSNERGYERRHRERVSRENEERHREKRHREERRHKSSRSSKRRHDSEEDDSHQRHKHKKSKRSKEVKVPELSADQENKSEPTD</sequence>
<evidence type="ECO:0000256" key="2">
    <source>
        <dbReference type="ARBA" id="ARBA00007459"/>
    </source>
</evidence>
<dbReference type="GO" id="GO:0006397">
    <property type="term" value="P:mRNA processing"/>
    <property type="evidence" value="ECO:0007669"/>
    <property type="project" value="UniProtKB-KW"/>
</dbReference>
<dbReference type="InterPro" id="IPR007854">
    <property type="entry name" value="Fip1_dom"/>
</dbReference>
<dbReference type="InterPro" id="IPR051187">
    <property type="entry name" value="Pre-mRNA_3'-end_processing_reg"/>
</dbReference>
<feature type="compositionally biased region" description="Polar residues" evidence="5">
    <location>
        <begin position="261"/>
        <end position="276"/>
    </location>
</feature>
<dbReference type="Proteomes" id="UP001557470">
    <property type="component" value="Unassembled WGS sequence"/>
</dbReference>
<dbReference type="Pfam" id="PF05182">
    <property type="entry name" value="Fip1"/>
    <property type="match status" value="1"/>
</dbReference>
<dbReference type="EMBL" id="JAGEUA010000001">
    <property type="protein sequence ID" value="KAL1022586.1"/>
    <property type="molecule type" value="Genomic_DNA"/>
</dbReference>
<gene>
    <name evidence="7" type="ORF">UPYG_G00029570</name>
</gene>
<feature type="region of interest" description="Disordered" evidence="5">
    <location>
        <begin position="197"/>
        <end position="407"/>
    </location>
</feature>
<feature type="compositionally biased region" description="Basic and acidic residues" evidence="5">
    <location>
        <begin position="1"/>
        <end position="10"/>
    </location>
</feature>
<keyword evidence="3" id="KW-0507">mRNA processing</keyword>
<comment type="caution">
    <text evidence="7">The sequence shown here is derived from an EMBL/GenBank/DDBJ whole genome shotgun (WGS) entry which is preliminary data.</text>
</comment>
<keyword evidence="4" id="KW-0539">Nucleus</keyword>
<name>A0ABD0XMH1_UMBPY</name>
<dbReference type="GO" id="GO:0005634">
    <property type="term" value="C:nucleus"/>
    <property type="evidence" value="ECO:0007669"/>
    <property type="project" value="UniProtKB-SubCell"/>
</dbReference>
<keyword evidence="8" id="KW-1185">Reference proteome</keyword>
<feature type="compositionally biased region" description="Basic residues" evidence="5">
    <location>
        <begin position="486"/>
        <end position="505"/>
    </location>
</feature>
<feature type="compositionally biased region" description="Polar residues" evidence="5">
    <location>
        <begin position="218"/>
        <end position="237"/>
    </location>
</feature>
<feature type="compositionally biased region" description="Pro residues" evidence="5">
    <location>
        <begin position="308"/>
        <end position="332"/>
    </location>
</feature>
<feature type="compositionally biased region" description="Pro residues" evidence="5">
    <location>
        <begin position="280"/>
        <end position="299"/>
    </location>
</feature>
<organism evidence="7 8">
    <name type="scientific">Umbra pygmaea</name>
    <name type="common">Eastern mudminnow</name>
    <dbReference type="NCBI Taxonomy" id="75934"/>
    <lineage>
        <taxon>Eukaryota</taxon>
        <taxon>Metazoa</taxon>
        <taxon>Chordata</taxon>
        <taxon>Craniata</taxon>
        <taxon>Vertebrata</taxon>
        <taxon>Euteleostomi</taxon>
        <taxon>Actinopterygii</taxon>
        <taxon>Neopterygii</taxon>
        <taxon>Teleostei</taxon>
        <taxon>Protacanthopterygii</taxon>
        <taxon>Esociformes</taxon>
        <taxon>Umbridae</taxon>
        <taxon>Umbra</taxon>
    </lineage>
</organism>
<feature type="compositionally biased region" description="Basic and acidic residues" evidence="5">
    <location>
        <begin position="420"/>
        <end position="445"/>
    </location>
</feature>
<evidence type="ECO:0000256" key="4">
    <source>
        <dbReference type="ARBA" id="ARBA00023242"/>
    </source>
</evidence>
<comment type="similarity">
    <text evidence="2">Belongs to the FIP1 family.</text>
</comment>
<evidence type="ECO:0000313" key="7">
    <source>
        <dbReference type="EMBL" id="KAL1022586.1"/>
    </source>
</evidence>
<protein>
    <recommendedName>
        <fullName evidence="6">Pre-mRNA polyadenylation factor Fip1 domain-containing protein</fullName>
    </recommendedName>
</protein>
<feature type="region of interest" description="Disordered" evidence="5">
    <location>
        <begin position="420"/>
        <end position="545"/>
    </location>
</feature>
<feature type="compositionally biased region" description="Pro residues" evidence="5">
    <location>
        <begin position="385"/>
        <end position="401"/>
    </location>
</feature>
<dbReference type="PANTHER" id="PTHR13484:SF0">
    <property type="entry name" value="PRE-MRNA 3'-END-PROCESSING FACTOR FIP1"/>
    <property type="match status" value="1"/>
</dbReference>
<accession>A0ABD0XMH1</accession>
<evidence type="ECO:0000256" key="5">
    <source>
        <dbReference type="SAM" id="MobiDB-lite"/>
    </source>
</evidence>
<evidence type="ECO:0000313" key="8">
    <source>
        <dbReference type="Proteomes" id="UP001557470"/>
    </source>
</evidence>